<evidence type="ECO:0000313" key="4">
    <source>
        <dbReference type="Proteomes" id="UP000799291"/>
    </source>
</evidence>
<keyword evidence="2" id="KW-0732">Signal</keyword>
<gene>
    <name evidence="3" type="ORF">K458DRAFT_425324</name>
</gene>
<feature type="compositionally biased region" description="Acidic residues" evidence="1">
    <location>
        <begin position="147"/>
        <end position="157"/>
    </location>
</feature>
<accession>A0A6G1IBR1</accession>
<evidence type="ECO:0000256" key="2">
    <source>
        <dbReference type="SAM" id="SignalP"/>
    </source>
</evidence>
<dbReference type="OrthoDB" id="3804847at2759"/>
<dbReference type="AlphaFoldDB" id="A0A6G1IBR1"/>
<sequence>MHASLILLLTSLAASVVAAPMPIVSPSESPVTVREVDEDAIVPAVENLKREILERLDAIVQRSTPDDDLLDANEKRRLASGVIPPGLNTRDEDRQDAHAMYISNGSWQKRRVYDHSGVNKRRVYDHSGVNKRRVYDHSGVNRRDAEDIDEVDVEEVESVVSTTTAG</sequence>
<feature type="signal peptide" evidence="2">
    <location>
        <begin position="1"/>
        <end position="18"/>
    </location>
</feature>
<organism evidence="3 4">
    <name type="scientific">Lentithecium fluviatile CBS 122367</name>
    <dbReference type="NCBI Taxonomy" id="1168545"/>
    <lineage>
        <taxon>Eukaryota</taxon>
        <taxon>Fungi</taxon>
        <taxon>Dikarya</taxon>
        <taxon>Ascomycota</taxon>
        <taxon>Pezizomycotina</taxon>
        <taxon>Dothideomycetes</taxon>
        <taxon>Pleosporomycetidae</taxon>
        <taxon>Pleosporales</taxon>
        <taxon>Massarineae</taxon>
        <taxon>Lentitheciaceae</taxon>
        <taxon>Lentithecium</taxon>
    </lineage>
</organism>
<reference evidence="3" key="1">
    <citation type="journal article" date="2020" name="Stud. Mycol.">
        <title>101 Dothideomycetes genomes: a test case for predicting lifestyles and emergence of pathogens.</title>
        <authorList>
            <person name="Haridas S."/>
            <person name="Albert R."/>
            <person name="Binder M."/>
            <person name="Bloem J."/>
            <person name="Labutti K."/>
            <person name="Salamov A."/>
            <person name="Andreopoulos B."/>
            <person name="Baker S."/>
            <person name="Barry K."/>
            <person name="Bills G."/>
            <person name="Bluhm B."/>
            <person name="Cannon C."/>
            <person name="Castanera R."/>
            <person name="Culley D."/>
            <person name="Daum C."/>
            <person name="Ezra D."/>
            <person name="Gonzalez J."/>
            <person name="Henrissat B."/>
            <person name="Kuo A."/>
            <person name="Liang C."/>
            <person name="Lipzen A."/>
            <person name="Lutzoni F."/>
            <person name="Magnuson J."/>
            <person name="Mondo S."/>
            <person name="Nolan M."/>
            <person name="Ohm R."/>
            <person name="Pangilinan J."/>
            <person name="Park H.-J."/>
            <person name="Ramirez L."/>
            <person name="Alfaro M."/>
            <person name="Sun H."/>
            <person name="Tritt A."/>
            <person name="Yoshinaga Y."/>
            <person name="Zwiers L.-H."/>
            <person name="Turgeon B."/>
            <person name="Goodwin S."/>
            <person name="Spatafora J."/>
            <person name="Crous P."/>
            <person name="Grigoriev I."/>
        </authorList>
    </citation>
    <scope>NUCLEOTIDE SEQUENCE</scope>
    <source>
        <strain evidence="3">CBS 122367</strain>
    </source>
</reference>
<evidence type="ECO:0000313" key="3">
    <source>
        <dbReference type="EMBL" id="KAF2675636.1"/>
    </source>
</evidence>
<feature type="region of interest" description="Disordered" evidence="1">
    <location>
        <begin position="147"/>
        <end position="166"/>
    </location>
</feature>
<name>A0A6G1IBR1_9PLEO</name>
<evidence type="ECO:0000256" key="1">
    <source>
        <dbReference type="SAM" id="MobiDB-lite"/>
    </source>
</evidence>
<protein>
    <submittedName>
        <fullName evidence="3">Uncharacterized protein</fullName>
    </submittedName>
</protein>
<dbReference type="EMBL" id="MU005658">
    <property type="protein sequence ID" value="KAF2675636.1"/>
    <property type="molecule type" value="Genomic_DNA"/>
</dbReference>
<dbReference type="Proteomes" id="UP000799291">
    <property type="component" value="Unassembled WGS sequence"/>
</dbReference>
<feature type="chain" id="PRO_5026135837" evidence="2">
    <location>
        <begin position="19"/>
        <end position="166"/>
    </location>
</feature>
<proteinExistence type="predicted"/>
<keyword evidence="4" id="KW-1185">Reference proteome</keyword>